<dbReference type="Proteomes" id="UP001283341">
    <property type="component" value="Unassembled WGS sequence"/>
</dbReference>
<reference evidence="1" key="2">
    <citation type="submission" date="2023-06" db="EMBL/GenBank/DDBJ databases">
        <authorList>
            <consortium name="Lawrence Berkeley National Laboratory"/>
            <person name="Haridas S."/>
            <person name="Hensen N."/>
            <person name="Bonometti L."/>
            <person name="Westerberg I."/>
            <person name="Brannstrom I.O."/>
            <person name="Guillou S."/>
            <person name="Cros-Aarteil S."/>
            <person name="Calhoun S."/>
            <person name="Kuo A."/>
            <person name="Mondo S."/>
            <person name="Pangilinan J."/>
            <person name="Riley R."/>
            <person name="Labutti K."/>
            <person name="Andreopoulos B."/>
            <person name="Lipzen A."/>
            <person name="Chen C."/>
            <person name="Yanf M."/>
            <person name="Daum C."/>
            <person name="Ng V."/>
            <person name="Clum A."/>
            <person name="Steindorff A."/>
            <person name="Ohm R."/>
            <person name="Martin F."/>
            <person name="Silar P."/>
            <person name="Natvig D."/>
            <person name="Lalanne C."/>
            <person name="Gautier V."/>
            <person name="Ament-Velasquez S.L."/>
            <person name="Kruys A."/>
            <person name="Hutchinson M.I."/>
            <person name="Powell A.J."/>
            <person name="Barry K."/>
            <person name="Miller A.N."/>
            <person name="Grigoriev I.V."/>
            <person name="Debuchy R."/>
            <person name="Gladieux P."/>
            <person name="Thoren M.H."/>
            <person name="Johannesson H."/>
        </authorList>
    </citation>
    <scope>NUCLEOTIDE SEQUENCE</scope>
    <source>
        <strain evidence="1">CBS 118394</strain>
    </source>
</reference>
<gene>
    <name evidence="1" type="ORF">B0H66DRAFT_556046</name>
</gene>
<name>A0AAE0I419_9PEZI</name>
<dbReference type="EMBL" id="JAUEDM010000004">
    <property type="protein sequence ID" value="KAK3318041.1"/>
    <property type="molecule type" value="Genomic_DNA"/>
</dbReference>
<accession>A0AAE0I419</accession>
<comment type="caution">
    <text evidence="1">The sequence shown here is derived from an EMBL/GenBank/DDBJ whole genome shotgun (WGS) entry which is preliminary data.</text>
</comment>
<evidence type="ECO:0000313" key="1">
    <source>
        <dbReference type="EMBL" id="KAK3318041.1"/>
    </source>
</evidence>
<dbReference type="AlphaFoldDB" id="A0AAE0I419"/>
<keyword evidence="2" id="KW-1185">Reference proteome</keyword>
<evidence type="ECO:0000313" key="2">
    <source>
        <dbReference type="Proteomes" id="UP001283341"/>
    </source>
</evidence>
<sequence length="147" mass="15898">MLPPVLALAGGRKACIMCSLSFLPIAKVTTGLWTHDGGLGHLGCQLYILFVNRGSSDGRGEYTTKRINQAGLVLLLRWRCVTFSGPGEDCVGSRDARKQTRTNHVLGLCLEGRRSGCLHKRAASQCLNCFRSDSPTAFCQTAENING</sequence>
<protein>
    <submittedName>
        <fullName evidence="1">Uncharacterized protein</fullName>
    </submittedName>
</protein>
<reference evidence="1" key="1">
    <citation type="journal article" date="2023" name="Mol. Phylogenet. Evol.">
        <title>Genome-scale phylogeny and comparative genomics of the fungal order Sordariales.</title>
        <authorList>
            <person name="Hensen N."/>
            <person name="Bonometti L."/>
            <person name="Westerberg I."/>
            <person name="Brannstrom I.O."/>
            <person name="Guillou S."/>
            <person name="Cros-Aarteil S."/>
            <person name="Calhoun S."/>
            <person name="Haridas S."/>
            <person name="Kuo A."/>
            <person name="Mondo S."/>
            <person name="Pangilinan J."/>
            <person name="Riley R."/>
            <person name="LaButti K."/>
            <person name="Andreopoulos B."/>
            <person name="Lipzen A."/>
            <person name="Chen C."/>
            <person name="Yan M."/>
            <person name="Daum C."/>
            <person name="Ng V."/>
            <person name="Clum A."/>
            <person name="Steindorff A."/>
            <person name="Ohm R.A."/>
            <person name="Martin F."/>
            <person name="Silar P."/>
            <person name="Natvig D.O."/>
            <person name="Lalanne C."/>
            <person name="Gautier V."/>
            <person name="Ament-Velasquez S.L."/>
            <person name="Kruys A."/>
            <person name="Hutchinson M.I."/>
            <person name="Powell A.J."/>
            <person name="Barry K."/>
            <person name="Miller A.N."/>
            <person name="Grigoriev I.V."/>
            <person name="Debuchy R."/>
            <person name="Gladieux P."/>
            <person name="Hiltunen Thoren M."/>
            <person name="Johannesson H."/>
        </authorList>
    </citation>
    <scope>NUCLEOTIDE SEQUENCE</scope>
    <source>
        <strain evidence="1">CBS 118394</strain>
    </source>
</reference>
<proteinExistence type="predicted"/>
<organism evidence="1 2">
    <name type="scientific">Apodospora peruviana</name>
    <dbReference type="NCBI Taxonomy" id="516989"/>
    <lineage>
        <taxon>Eukaryota</taxon>
        <taxon>Fungi</taxon>
        <taxon>Dikarya</taxon>
        <taxon>Ascomycota</taxon>
        <taxon>Pezizomycotina</taxon>
        <taxon>Sordariomycetes</taxon>
        <taxon>Sordariomycetidae</taxon>
        <taxon>Sordariales</taxon>
        <taxon>Lasiosphaeriaceae</taxon>
        <taxon>Apodospora</taxon>
    </lineage>
</organism>